<accession>A0ABS9ZU21</accession>
<gene>
    <name evidence="1" type="ORF">MMF97_05090</name>
</gene>
<dbReference type="RefSeq" id="WP_243360248.1">
    <property type="nucleotide sequence ID" value="NZ_JALGBH010000001.1"/>
</dbReference>
<evidence type="ECO:0000313" key="2">
    <source>
        <dbReference type="Proteomes" id="UP001165460"/>
    </source>
</evidence>
<name>A0ABS9ZU21_9SPHI</name>
<comment type="caution">
    <text evidence="1">The sequence shown here is derived from an EMBL/GenBank/DDBJ whole genome shotgun (WGS) entry which is preliminary data.</text>
</comment>
<reference evidence="1" key="1">
    <citation type="submission" date="2022-03" db="EMBL/GenBank/DDBJ databases">
        <authorList>
            <person name="Woo C.Y."/>
        </authorList>
    </citation>
    <scope>NUCLEOTIDE SEQUENCE</scope>
    <source>
        <strain evidence="1">CYS-01</strain>
    </source>
</reference>
<keyword evidence="2" id="KW-1185">Reference proteome</keyword>
<dbReference type="EMBL" id="JALGBH010000001">
    <property type="protein sequence ID" value="MCJ0742081.1"/>
    <property type="molecule type" value="Genomic_DNA"/>
</dbReference>
<protein>
    <recommendedName>
        <fullName evidence="3">Late embryogenesis abundant protein LEA-2 subgroup domain-containing protein</fullName>
    </recommendedName>
</protein>
<dbReference type="Gene3D" id="2.60.40.1820">
    <property type="match status" value="1"/>
</dbReference>
<dbReference type="SUPFAM" id="SSF117070">
    <property type="entry name" value="LEA14-like"/>
    <property type="match status" value="1"/>
</dbReference>
<evidence type="ECO:0000313" key="1">
    <source>
        <dbReference type="EMBL" id="MCJ0742081.1"/>
    </source>
</evidence>
<proteinExistence type="predicted"/>
<dbReference type="Proteomes" id="UP001165460">
    <property type="component" value="Unassembled WGS sequence"/>
</dbReference>
<evidence type="ECO:0008006" key="3">
    <source>
        <dbReference type="Google" id="ProtNLM"/>
    </source>
</evidence>
<sequence length="199" mass="21684">MKNLVLACLIVLSLGSCGINKQAQQIRALEKCEYRVIDATDISLAGTDVKKLINGKAVNPVNLPGIALGLLRKDIPLRARLNLEITNPTGDLAAINNFEYKILINRQEIANGFVDQSVNIGSNQSVRVPLVLNTNVYQFLTDNKIIDDISSFIAGATNGSEKKGLVTLKIKPSIRVGNELIKYPGFITINKEISSKILL</sequence>
<organism evidence="1 2">
    <name type="scientific">Pedobacter montanisoli</name>
    <dbReference type="NCBI Taxonomy" id="2923277"/>
    <lineage>
        <taxon>Bacteria</taxon>
        <taxon>Pseudomonadati</taxon>
        <taxon>Bacteroidota</taxon>
        <taxon>Sphingobacteriia</taxon>
        <taxon>Sphingobacteriales</taxon>
        <taxon>Sphingobacteriaceae</taxon>
        <taxon>Pedobacter</taxon>
    </lineage>
</organism>
<dbReference type="PROSITE" id="PS51257">
    <property type="entry name" value="PROKAR_LIPOPROTEIN"/>
    <property type="match status" value="1"/>
</dbReference>